<dbReference type="PANTHER" id="PTHR43394">
    <property type="entry name" value="ATP-DEPENDENT PERMEASE MDL1, MITOCHONDRIAL"/>
    <property type="match status" value="1"/>
</dbReference>
<evidence type="ECO:0000259" key="8">
    <source>
        <dbReference type="PROSITE" id="PS50893"/>
    </source>
</evidence>
<feature type="transmembrane region" description="Helical" evidence="7">
    <location>
        <begin position="1052"/>
        <end position="1073"/>
    </location>
</feature>
<evidence type="ECO:0000256" key="3">
    <source>
        <dbReference type="ARBA" id="ARBA00022741"/>
    </source>
</evidence>
<gene>
    <name evidence="10" type="ORF">N7498_006633</name>
</gene>
<dbReference type="PROSITE" id="PS50893">
    <property type="entry name" value="ABC_TRANSPORTER_2"/>
    <property type="match status" value="2"/>
</dbReference>
<dbReference type="GO" id="GO:0005524">
    <property type="term" value="F:ATP binding"/>
    <property type="evidence" value="ECO:0007669"/>
    <property type="project" value="UniProtKB-KW"/>
</dbReference>
<keyword evidence="2 7" id="KW-0812">Transmembrane</keyword>
<evidence type="ECO:0000256" key="4">
    <source>
        <dbReference type="ARBA" id="ARBA00022840"/>
    </source>
</evidence>
<feature type="domain" description="ABC transporter" evidence="8">
    <location>
        <begin position="365"/>
        <end position="604"/>
    </location>
</feature>
<dbReference type="InterPro" id="IPR017871">
    <property type="entry name" value="ABC_transporter-like_CS"/>
</dbReference>
<dbReference type="SUPFAM" id="SSF52540">
    <property type="entry name" value="P-loop containing nucleoside triphosphate hydrolases"/>
    <property type="match status" value="2"/>
</dbReference>
<dbReference type="PANTHER" id="PTHR43394:SF15">
    <property type="entry name" value="ALPHA-FACTOR-TRANSPORTING ATPASE"/>
    <property type="match status" value="1"/>
</dbReference>
<dbReference type="RefSeq" id="XP_058307886.1">
    <property type="nucleotide sequence ID" value="XM_058453695.1"/>
</dbReference>
<dbReference type="GO" id="GO:0015421">
    <property type="term" value="F:ABC-type oligopeptide transporter activity"/>
    <property type="evidence" value="ECO:0007669"/>
    <property type="project" value="TreeGrafter"/>
</dbReference>
<evidence type="ECO:0000256" key="2">
    <source>
        <dbReference type="ARBA" id="ARBA00022692"/>
    </source>
</evidence>
<feature type="transmembrane region" description="Helical" evidence="7">
    <location>
        <begin position="180"/>
        <end position="203"/>
    </location>
</feature>
<reference evidence="10" key="1">
    <citation type="submission" date="2022-12" db="EMBL/GenBank/DDBJ databases">
        <authorList>
            <person name="Petersen C."/>
        </authorList>
    </citation>
    <scope>NUCLEOTIDE SEQUENCE</scope>
    <source>
        <strain evidence="10">IBT 15544</strain>
    </source>
</reference>
<dbReference type="InterPro" id="IPR039421">
    <property type="entry name" value="Type_1_exporter"/>
</dbReference>
<keyword evidence="6 7" id="KW-0472">Membrane</keyword>
<reference evidence="10" key="2">
    <citation type="journal article" date="2023" name="IMA Fungus">
        <title>Comparative genomic study of the Penicillium genus elucidates a diverse pangenome and 15 lateral gene transfer events.</title>
        <authorList>
            <person name="Petersen C."/>
            <person name="Sorensen T."/>
            <person name="Nielsen M.R."/>
            <person name="Sondergaard T.E."/>
            <person name="Sorensen J.L."/>
            <person name="Fitzpatrick D.A."/>
            <person name="Frisvad J.C."/>
            <person name="Nielsen K.L."/>
        </authorList>
    </citation>
    <scope>NUCLEOTIDE SEQUENCE</scope>
    <source>
        <strain evidence="10">IBT 15544</strain>
    </source>
</reference>
<name>A0A9W9MIM4_9EURO</name>
<dbReference type="Pfam" id="PF00005">
    <property type="entry name" value="ABC_tran"/>
    <property type="match status" value="2"/>
</dbReference>
<sequence length="1364" mass="150033">MAVGSKLPDPDGTAGLKPSWKSLFGFTTQPHLPAFIIGALFALLAGCVTPALAIFLGNVFDAFTAFGARQTGADELRDRIATNCIGMVGLGAAGWFLNGAYFAIFVAFGELQVSTIRSRVFVELLKRDFEWFEAQKEGSGAFLSGIQAYAHDLQMATSQPLGLLLQYSCRSLASLGLGFYTSWSLSLVTLAGIPIFSSIIAFLSTRMKSSITAQQAELTHASKVASNAISSIESVKCLNGQASESRSFSSRIEQSASHYLRQARLNSLQISFIRWMMFGMFVQGFWYGSSLARNGTLTPGEVLRTFWACLTAAQSIEQVLPQMIFMEKGKVASVALKSLILNRSDKMVVSEGKDTMYPLHCEGDIEVHNISFAYPAQPDRVVLKPSTFFFPAGETTFVIGKSGSGKSTLSQLLMRFYTPVSGEILIDGNPIQALNLNWIRNNVTLLEQRSVLFNDSVFQNIALGSPNQRNVRLEDVNRSIELAKLHNTIDGLPRGIDTCVGPGGSFLSGGQRQRVAIARAKLRDTPILILDEPTSALDHTNRVAVMKAIREWRVGKTTIIITHDMSQIVNEDYLYILENGSIVHSGFRKQIEKLPGTEKYFGSTAKASMDGIQPKSEQINKELESDWDSSSVESLESLECLQLPVPQRVHQQRRQTWAQHHIPPSFRASAWDGPAKTLALLSTSLGESAENDSFPQSKRVSFLGVPWAPTSHNGPNGDVGMSTRDLEMVRIEPPGPRTDSLRRYRKSKRFSIDRAPSILQTLKRRRDKEEMTPLSQIMGTIMPNLTSNQRVLLFFGIASSLIHASATPIFSYCLSQLFSTFYTGTNSAKLTMTWSLAVLGVSFADGLASFFMHYFLEYCGEAWMDTLRKRAFQRVLDQPRAWFEQDGNSSHRLTSYLDQNGEDMRNLLGRFAGFVIVAAAITVMAIIWSLIVCWKLTLVALACGPVIYAITRGFEGVNGLWERRCNEASSSVTDVFTETFSEILTVRTLTLEGYFHRKQATAITRSLAMGLKRAAYTGLLFGMVESTVIFASALIFYYGAILVASEFTVNEVMQVFSLLLFSIGYAAQILSWIPQINTSREIATQLLRLAKLPGGSHEHRGRLKVSTLTPIKLTNVNFRYPSRPNTLVLKNVSISIVKNSCSAIVGQSGSGKSTIASLLLSLYEAPVSRNGRPTVTLGGQDILNLHVPTLRSQIAIVSQQPNIFPGTIFANISYGMEKTSALSSMPAIRAVAQAAGIDDFIMSLPRSYFTVIGDGGIGLSGGQKQRVVIARALFRQPQVLILDEATSSLDPEGAEIVRQTIKQLVSERRGLTVIIITHSKEMIEIADHVVVLDQGVVVEDGPYRVLSQRVGGKLHELINDSQEH</sequence>
<dbReference type="PROSITE" id="PS00211">
    <property type="entry name" value="ABC_TRANSPORTER_1"/>
    <property type="match status" value="1"/>
</dbReference>
<comment type="caution">
    <text evidence="10">The sequence shown here is derived from an EMBL/GenBank/DDBJ whole genome shotgun (WGS) entry which is preliminary data.</text>
</comment>
<comment type="subcellular location">
    <subcellularLocation>
        <location evidence="1">Membrane</location>
        <topology evidence="1">Multi-pass membrane protein</topology>
    </subcellularLocation>
</comment>
<dbReference type="PROSITE" id="PS50929">
    <property type="entry name" value="ABC_TM1F"/>
    <property type="match status" value="2"/>
</dbReference>
<dbReference type="InterPro" id="IPR011527">
    <property type="entry name" value="ABC1_TM_dom"/>
</dbReference>
<dbReference type="FunFam" id="3.40.50.300:FF:001471">
    <property type="entry name" value="P-loop containing nucleoside triphosphate hydrolase protein"/>
    <property type="match status" value="1"/>
</dbReference>
<protein>
    <submittedName>
        <fullName evidence="10">ABC transporter integral membrane type 1</fullName>
    </submittedName>
</protein>
<dbReference type="GO" id="GO:0016887">
    <property type="term" value="F:ATP hydrolysis activity"/>
    <property type="evidence" value="ECO:0007669"/>
    <property type="project" value="InterPro"/>
</dbReference>
<dbReference type="SUPFAM" id="SSF90123">
    <property type="entry name" value="ABC transporter transmembrane region"/>
    <property type="match status" value="2"/>
</dbReference>
<proteinExistence type="predicted"/>
<evidence type="ECO:0000259" key="9">
    <source>
        <dbReference type="PROSITE" id="PS50929"/>
    </source>
</evidence>
<feature type="transmembrane region" description="Helical" evidence="7">
    <location>
        <begin position="832"/>
        <end position="856"/>
    </location>
</feature>
<dbReference type="SMART" id="SM00382">
    <property type="entry name" value="AAA"/>
    <property type="match status" value="2"/>
</dbReference>
<evidence type="ECO:0000256" key="7">
    <source>
        <dbReference type="SAM" id="Phobius"/>
    </source>
</evidence>
<keyword evidence="5 7" id="KW-1133">Transmembrane helix</keyword>
<keyword evidence="11" id="KW-1185">Reference proteome</keyword>
<accession>A0A9W9MIM4</accession>
<dbReference type="CDD" id="cd18577">
    <property type="entry name" value="ABC_6TM_Pgp_ABCB1_D1_like"/>
    <property type="match status" value="1"/>
</dbReference>
<evidence type="ECO:0000313" key="11">
    <source>
        <dbReference type="Proteomes" id="UP001150904"/>
    </source>
</evidence>
<dbReference type="Gene3D" id="1.20.1560.10">
    <property type="entry name" value="ABC transporter type 1, transmembrane domain"/>
    <property type="match status" value="2"/>
</dbReference>
<feature type="transmembrane region" description="Helical" evidence="7">
    <location>
        <begin position="80"/>
        <end position="108"/>
    </location>
</feature>
<dbReference type="InterPro" id="IPR036640">
    <property type="entry name" value="ABC1_TM_sf"/>
</dbReference>
<feature type="domain" description="ABC transporter" evidence="8">
    <location>
        <begin position="1111"/>
        <end position="1359"/>
    </location>
</feature>
<dbReference type="Proteomes" id="UP001150904">
    <property type="component" value="Unassembled WGS sequence"/>
</dbReference>
<evidence type="ECO:0000256" key="6">
    <source>
        <dbReference type="ARBA" id="ARBA00023136"/>
    </source>
</evidence>
<dbReference type="Pfam" id="PF00664">
    <property type="entry name" value="ABC_membrane"/>
    <property type="match status" value="2"/>
</dbReference>
<keyword evidence="4" id="KW-0067">ATP-binding</keyword>
<feature type="transmembrane region" description="Helical" evidence="7">
    <location>
        <begin position="791"/>
        <end position="812"/>
    </location>
</feature>
<dbReference type="InterPro" id="IPR003439">
    <property type="entry name" value="ABC_transporter-like_ATP-bd"/>
</dbReference>
<dbReference type="FunFam" id="3.40.50.300:FF:003218">
    <property type="entry name" value="ABC a-pheromone efflux pump AtrD"/>
    <property type="match status" value="1"/>
</dbReference>
<keyword evidence="3" id="KW-0547">Nucleotide-binding</keyword>
<dbReference type="GO" id="GO:0090374">
    <property type="term" value="P:oligopeptide export from mitochondrion"/>
    <property type="evidence" value="ECO:0007669"/>
    <property type="project" value="TreeGrafter"/>
</dbReference>
<feature type="domain" description="ABC transmembrane type-1" evidence="9">
    <location>
        <begin position="36"/>
        <end position="328"/>
    </location>
</feature>
<dbReference type="CDD" id="cd18578">
    <property type="entry name" value="ABC_6TM_Pgp_ABCB1_D2_like"/>
    <property type="match status" value="1"/>
</dbReference>
<feature type="transmembrane region" description="Helical" evidence="7">
    <location>
        <begin position="1014"/>
        <end position="1040"/>
    </location>
</feature>
<dbReference type="OrthoDB" id="6500128at2759"/>
<dbReference type="InterPro" id="IPR027417">
    <property type="entry name" value="P-loop_NTPase"/>
</dbReference>
<feature type="transmembrane region" description="Helical" evidence="7">
    <location>
        <begin position="34"/>
        <end position="60"/>
    </location>
</feature>
<dbReference type="GeneID" id="83180996"/>
<dbReference type="GO" id="GO:0005743">
    <property type="term" value="C:mitochondrial inner membrane"/>
    <property type="evidence" value="ECO:0007669"/>
    <property type="project" value="TreeGrafter"/>
</dbReference>
<organism evidence="10 11">
    <name type="scientific">Penicillium cinerascens</name>
    <dbReference type="NCBI Taxonomy" id="70096"/>
    <lineage>
        <taxon>Eukaryota</taxon>
        <taxon>Fungi</taxon>
        <taxon>Dikarya</taxon>
        <taxon>Ascomycota</taxon>
        <taxon>Pezizomycotina</taxon>
        <taxon>Eurotiomycetes</taxon>
        <taxon>Eurotiomycetidae</taxon>
        <taxon>Eurotiales</taxon>
        <taxon>Aspergillaceae</taxon>
        <taxon>Penicillium</taxon>
    </lineage>
</organism>
<evidence type="ECO:0000256" key="5">
    <source>
        <dbReference type="ARBA" id="ARBA00022989"/>
    </source>
</evidence>
<feature type="transmembrane region" description="Helical" evidence="7">
    <location>
        <begin position="911"/>
        <end position="931"/>
    </location>
</feature>
<evidence type="ECO:0000256" key="1">
    <source>
        <dbReference type="ARBA" id="ARBA00004141"/>
    </source>
</evidence>
<dbReference type="EMBL" id="JAPQKR010000013">
    <property type="protein sequence ID" value="KAJ5201970.1"/>
    <property type="molecule type" value="Genomic_DNA"/>
</dbReference>
<evidence type="ECO:0000313" key="10">
    <source>
        <dbReference type="EMBL" id="KAJ5201970.1"/>
    </source>
</evidence>
<dbReference type="InterPro" id="IPR003593">
    <property type="entry name" value="AAA+_ATPase"/>
</dbReference>
<dbReference type="Gene3D" id="3.40.50.300">
    <property type="entry name" value="P-loop containing nucleotide triphosphate hydrolases"/>
    <property type="match status" value="2"/>
</dbReference>
<feature type="domain" description="ABC transmembrane type-1" evidence="9">
    <location>
        <begin position="794"/>
        <end position="1078"/>
    </location>
</feature>